<sequence>MGSVNKPKNFHDFTALLSLAAIVLAIFVGVNGYLVSPSQKTVIPKAKAAQSAKTPFKFMSGVSRARAPDLRVNPVPPATRQYLEGLARNYDLIFPLRATWEQDGTKTYATWVYPILKNLNPDIYLQEYANPRNWGGNVFEQEEIPELWYLHDPVSSNRIEDRVVTFWWTINPDVNAHNEWVYDMGNVNFRNFFAQKVVFALQQGLDGLWMDNAGPPSGDDKYVMPIKRFRDGVVMNPLNPRTGKTYTVLEQYQEYLAMAQTVRTAVDQAFPSGLSKNGLPILLQPNVGSGISDLEWNVVEQYKAVLSEGGGWFAHSDMATYSQARWNRDVDTTAEVMRRKLPMVYLGKAWGDSQPWPGTSRLMFAYASALLAAGAPGDQFYFRHASGEYEAWPGFNVDIGYAKGNYFQWPGTNNVFARWFDRALVLVNPSATAETLNPGLTYQPFVDYSDRNGGGGLDWRGLGAETAASLTIRGYEAAILVTDQSPVFLPTPRPTAPATPAPTPTPLNYDFDVQCFSYEPGSCTAPNENEPCPPCWEREGSCPGTLSMGQQCRDFRFTCRHIPGCVAPTPEIGVKAFGAPKATSPALYCDASGNPTTNPTGLLYTALGCIDFGSPGGVGVAITMLRAGASIVGGIAFLLIIFGGFKVMTSQNDPERLQSGKNVISAAVIGLAFVLFSVIILKVIGVDVLGLGL</sequence>
<reference evidence="2 3" key="1">
    <citation type="journal article" date="2016" name="Nat. Commun.">
        <title>Thousands of microbial genomes shed light on interconnected biogeochemical processes in an aquifer system.</title>
        <authorList>
            <person name="Anantharaman K."/>
            <person name="Brown C.T."/>
            <person name="Hug L.A."/>
            <person name="Sharon I."/>
            <person name="Castelle C.J."/>
            <person name="Probst A.J."/>
            <person name="Thomas B.C."/>
            <person name="Singh A."/>
            <person name="Wilkins M.J."/>
            <person name="Karaoz U."/>
            <person name="Brodie E.L."/>
            <person name="Williams K.H."/>
            <person name="Hubbard S.S."/>
            <person name="Banfield J.F."/>
        </authorList>
    </citation>
    <scope>NUCLEOTIDE SEQUENCE [LARGE SCALE GENOMIC DNA]</scope>
</reference>
<comment type="caution">
    <text evidence="2">The sequence shown here is derived from an EMBL/GenBank/DDBJ whole genome shotgun (WGS) entry which is preliminary data.</text>
</comment>
<gene>
    <name evidence="2" type="ORF">A3E44_01675</name>
</gene>
<proteinExistence type="predicted"/>
<evidence type="ECO:0000313" key="2">
    <source>
        <dbReference type="EMBL" id="OGM54848.1"/>
    </source>
</evidence>
<organism evidence="2 3">
    <name type="scientific">Candidatus Woesebacteria bacterium RIFCSPHIGHO2_12_FULL_41_24</name>
    <dbReference type="NCBI Taxonomy" id="1802510"/>
    <lineage>
        <taxon>Bacteria</taxon>
        <taxon>Candidatus Woeseibacteriota</taxon>
    </lineage>
</organism>
<protein>
    <submittedName>
        <fullName evidence="2">Uncharacterized protein</fullName>
    </submittedName>
</protein>
<dbReference type="Proteomes" id="UP000178603">
    <property type="component" value="Unassembled WGS sequence"/>
</dbReference>
<dbReference type="AlphaFoldDB" id="A0A1F8AU86"/>
<keyword evidence="1" id="KW-0812">Transmembrane</keyword>
<accession>A0A1F8AU86</accession>
<feature type="transmembrane region" description="Helical" evidence="1">
    <location>
        <begin position="663"/>
        <end position="684"/>
    </location>
</feature>
<keyword evidence="1" id="KW-0472">Membrane</keyword>
<name>A0A1F8AU86_9BACT</name>
<feature type="transmembrane region" description="Helical" evidence="1">
    <location>
        <begin position="12"/>
        <end position="34"/>
    </location>
</feature>
<feature type="transmembrane region" description="Helical" evidence="1">
    <location>
        <begin position="618"/>
        <end position="642"/>
    </location>
</feature>
<evidence type="ECO:0000256" key="1">
    <source>
        <dbReference type="SAM" id="Phobius"/>
    </source>
</evidence>
<keyword evidence="1" id="KW-1133">Transmembrane helix</keyword>
<evidence type="ECO:0000313" key="3">
    <source>
        <dbReference type="Proteomes" id="UP000178603"/>
    </source>
</evidence>
<dbReference type="EMBL" id="MGGW01000009">
    <property type="protein sequence ID" value="OGM54848.1"/>
    <property type="molecule type" value="Genomic_DNA"/>
</dbReference>